<name>A0AAE0RPD5_9BIVA</name>
<evidence type="ECO:0000256" key="2">
    <source>
        <dbReference type="SAM" id="MobiDB-lite"/>
    </source>
</evidence>
<proteinExistence type="predicted"/>
<evidence type="ECO:0000313" key="3">
    <source>
        <dbReference type="EMBL" id="KAK3577068.1"/>
    </source>
</evidence>
<feature type="coiled-coil region" evidence="1">
    <location>
        <begin position="102"/>
        <end position="136"/>
    </location>
</feature>
<reference evidence="3" key="3">
    <citation type="submission" date="2023-05" db="EMBL/GenBank/DDBJ databases">
        <authorList>
            <person name="Smith C.H."/>
        </authorList>
    </citation>
    <scope>NUCLEOTIDE SEQUENCE</scope>
    <source>
        <strain evidence="3">CHS0354</strain>
        <tissue evidence="3">Mantle</tissue>
    </source>
</reference>
<dbReference type="Proteomes" id="UP001195483">
    <property type="component" value="Unassembled WGS sequence"/>
</dbReference>
<gene>
    <name evidence="3" type="ORF">CHS0354_037092</name>
</gene>
<reference evidence="3" key="2">
    <citation type="journal article" date="2021" name="Genome Biol. Evol.">
        <title>Developing a high-quality reference genome for a parasitic bivalve with doubly uniparental inheritance (Bivalvia: Unionida).</title>
        <authorList>
            <person name="Smith C.H."/>
        </authorList>
    </citation>
    <scope>NUCLEOTIDE SEQUENCE</scope>
    <source>
        <strain evidence="3">CHS0354</strain>
        <tissue evidence="3">Mantle</tissue>
    </source>
</reference>
<feature type="compositionally biased region" description="Basic and acidic residues" evidence="2">
    <location>
        <begin position="31"/>
        <end position="45"/>
    </location>
</feature>
<feature type="compositionally biased region" description="Polar residues" evidence="2">
    <location>
        <begin position="1"/>
        <end position="22"/>
    </location>
</feature>
<keyword evidence="4" id="KW-1185">Reference proteome</keyword>
<protein>
    <submittedName>
        <fullName evidence="3">Uncharacterized protein</fullName>
    </submittedName>
</protein>
<dbReference type="EMBL" id="JAEAOA010002175">
    <property type="protein sequence ID" value="KAK3577068.1"/>
    <property type="molecule type" value="Genomic_DNA"/>
</dbReference>
<accession>A0AAE0RPD5</accession>
<evidence type="ECO:0000256" key="1">
    <source>
        <dbReference type="SAM" id="Coils"/>
    </source>
</evidence>
<dbReference type="AlphaFoldDB" id="A0AAE0RPD5"/>
<sequence>MATGKATASTRSEANDSSTQRSAQEESQDVPDSKKNEKPRQRTSTDEVMSPTEEEKLKPDAFSEWCEKVVSGFEEIKDPKKLVALKEQVIQVEEKFESVMEGYQIESRLQETEKAIKTLEERLNISNENSRNMQTTRSVSQESVLQRFEELYAQWNKKWSHTDHESDLCKIHEECYQFCKKWFKGQMKKLLEVGRPQSKNQSYKDNDEQIIQEAYKELARNTVGTDLQKVKVEGSKTIKTDKEFKKVVPECIEICWITLILKEPMSFEFDCQHAKEGTFEGTTQDKMAIVIKPALLLDKDTITIRGMVRQRQDDVN</sequence>
<feature type="region of interest" description="Disordered" evidence="2">
    <location>
        <begin position="1"/>
        <end position="59"/>
    </location>
</feature>
<reference evidence="3" key="1">
    <citation type="journal article" date="2021" name="Genome Biol. Evol.">
        <title>A High-Quality Reference Genome for a Parasitic Bivalve with Doubly Uniparental Inheritance (Bivalvia: Unionida).</title>
        <authorList>
            <person name="Smith C.H."/>
        </authorList>
    </citation>
    <scope>NUCLEOTIDE SEQUENCE</scope>
    <source>
        <strain evidence="3">CHS0354</strain>
    </source>
</reference>
<comment type="caution">
    <text evidence="3">The sequence shown here is derived from an EMBL/GenBank/DDBJ whole genome shotgun (WGS) entry which is preliminary data.</text>
</comment>
<organism evidence="3 4">
    <name type="scientific">Potamilus streckersoni</name>
    <dbReference type="NCBI Taxonomy" id="2493646"/>
    <lineage>
        <taxon>Eukaryota</taxon>
        <taxon>Metazoa</taxon>
        <taxon>Spiralia</taxon>
        <taxon>Lophotrochozoa</taxon>
        <taxon>Mollusca</taxon>
        <taxon>Bivalvia</taxon>
        <taxon>Autobranchia</taxon>
        <taxon>Heteroconchia</taxon>
        <taxon>Palaeoheterodonta</taxon>
        <taxon>Unionida</taxon>
        <taxon>Unionoidea</taxon>
        <taxon>Unionidae</taxon>
        <taxon>Ambleminae</taxon>
        <taxon>Lampsilini</taxon>
        <taxon>Potamilus</taxon>
    </lineage>
</organism>
<evidence type="ECO:0000313" key="4">
    <source>
        <dbReference type="Proteomes" id="UP001195483"/>
    </source>
</evidence>
<keyword evidence="1" id="KW-0175">Coiled coil</keyword>